<evidence type="ECO:0000259" key="3">
    <source>
        <dbReference type="Pfam" id="PF08722"/>
    </source>
</evidence>
<dbReference type="InterPro" id="IPR000943">
    <property type="entry name" value="RNA_pol_sigma70"/>
</dbReference>
<dbReference type="InterPro" id="IPR014833">
    <property type="entry name" value="TnsA_N"/>
</dbReference>
<evidence type="ECO:0000313" key="5">
    <source>
        <dbReference type="Proteomes" id="UP001500665"/>
    </source>
</evidence>
<dbReference type="EMBL" id="BAAAHH010000042">
    <property type="protein sequence ID" value="GAA0966283.1"/>
    <property type="molecule type" value="Genomic_DNA"/>
</dbReference>
<dbReference type="Pfam" id="PF08722">
    <property type="entry name" value="Tn7_TnsA-like_N"/>
    <property type="match status" value="1"/>
</dbReference>
<reference evidence="5" key="1">
    <citation type="journal article" date="2019" name="Int. J. Syst. Evol. Microbiol.">
        <title>The Global Catalogue of Microorganisms (GCM) 10K type strain sequencing project: providing services to taxonomists for standard genome sequencing and annotation.</title>
        <authorList>
            <consortium name="The Broad Institute Genomics Platform"/>
            <consortium name="The Broad Institute Genome Sequencing Center for Infectious Disease"/>
            <person name="Wu L."/>
            <person name="Ma J."/>
        </authorList>
    </citation>
    <scope>NUCLEOTIDE SEQUENCE [LARGE SCALE GENOMIC DNA]</scope>
    <source>
        <strain evidence="5">JCM 10696</strain>
    </source>
</reference>
<dbReference type="InterPro" id="IPR013324">
    <property type="entry name" value="RNA_pol_sigma_r3/r4-like"/>
</dbReference>
<protein>
    <recommendedName>
        <fullName evidence="6">Sigma-70-like protein</fullName>
    </recommendedName>
</protein>
<keyword evidence="5" id="KW-1185">Reference proteome</keyword>
<feature type="domain" description="TnsA endonuclease N-terminal" evidence="3">
    <location>
        <begin position="353"/>
        <end position="423"/>
    </location>
</feature>
<proteinExistence type="predicted"/>
<dbReference type="SUPFAM" id="SSF88659">
    <property type="entry name" value="Sigma3 and sigma4 domains of RNA polymerase sigma factors"/>
    <property type="match status" value="1"/>
</dbReference>
<dbReference type="RefSeq" id="WP_344245986.1">
    <property type="nucleotide sequence ID" value="NZ_BAAAHH010000042.1"/>
</dbReference>
<dbReference type="Proteomes" id="UP001500665">
    <property type="component" value="Unassembled WGS sequence"/>
</dbReference>
<dbReference type="InterPro" id="IPR007630">
    <property type="entry name" value="RNA_pol_sigma70_r4"/>
</dbReference>
<dbReference type="Gene3D" id="1.10.10.10">
    <property type="entry name" value="Winged helix-like DNA-binding domain superfamily/Winged helix DNA-binding domain"/>
    <property type="match status" value="1"/>
</dbReference>
<accession>A0ABP4CCW3</accession>
<feature type="domain" description="RNA polymerase sigma-70 region 4" evidence="2">
    <location>
        <begin position="144"/>
        <end position="189"/>
    </location>
</feature>
<evidence type="ECO:0000256" key="1">
    <source>
        <dbReference type="SAM" id="MobiDB-lite"/>
    </source>
</evidence>
<feature type="region of interest" description="Disordered" evidence="1">
    <location>
        <begin position="1"/>
        <end position="36"/>
    </location>
</feature>
<dbReference type="InterPro" id="IPR036388">
    <property type="entry name" value="WH-like_DNA-bd_sf"/>
</dbReference>
<comment type="caution">
    <text evidence="4">The sequence shown here is derived from an EMBL/GenBank/DDBJ whole genome shotgun (WGS) entry which is preliminary data.</text>
</comment>
<dbReference type="PRINTS" id="PR00046">
    <property type="entry name" value="SIGMA70FCT"/>
</dbReference>
<evidence type="ECO:0008006" key="6">
    <source>
        <dbReference type="Google" id="ProtNLM"/>
    </source>
</evidence>
<gene>
    <name evidence="4" type="ORF">GCM10009550_68270</name>
</gene>
<dbReference type="Pfam" id="PF04545">
    <property type="entry name" value="Sigma70_r4"/>
    <property type="match status" value="1"/>
</dbReference>
<sequence>MQTDGELEPQPVGPSANVDPLASGNGFRPRKSRSKRPIDPLPVLAAWQEVTGTTLNEQHRVEFLSRPATSVLADQPLNVLQEAGQRLWQRRGRLDLLTWVLEADWPGLPDVTVRAADLVTSSSEAGLELRELVAAALSGLRLARDRRVLAARLGLDERESWRTLQEIGEELGVSRERIRTLQDRALETLGTKRSVAVPRAGDYCRQMLDDLLTEIDSKHRGRRVELLLDAAESAFPQVPPGLAVSALVRLAGRGKNAGKQAKSEVSDLIKTRKQEQKRVDREKAALQRADGRVVAILGHVEWSGYRVSAETIEGFVPQRTATEGRWYSGKLAREVSYDSGLELSVMQLLDRCSQVVQYCEQPLTVEYEIDGKTYPYYPDLLLLTDTGDVILVEIKPLVDMGFFANRVKWDAARRECARRGWGFLATDGYRSFATVAGFQVPDEIRDRFRQRLQQGTMYWPDIRSLRGDQEQRYLTLPALVIQEGWDLRRGPYRLSLGS</sequence>
<name>A0ABP4CCW3_9ACTN</name>
<dbReference type="CDD" id="cd06171">
    <property type="entry name" value="Sigma70_r4"/>
    <property type="match status" value="1"/>
</dbReference>
<evidence type="ECO:0000313" key="4">
    <source>
        <dbReference type="EMBL" id="GAA0966283.1"/>
    </source>
</evidence>
<evidence type="ECO:0000259" key="2">
    <source>
        <dbReference type="Pfam" id="PF04545"/>
    </source>
</evidence>
<organism evidence="4 5">
    <name type="scientific">Actinocorallia libanotica</name>
    <dbReference type="NCBI Taxonomy" id="46162"/>
    <lineage>
        <taxon>Bacteria</taxon>
        <taxon>Bacillati</taxon>
        <taxon>Actinomycetota</taxon>
        <taxon>Actinomycetes</taxon>
        <taxon>Streptosporangiales</taxon>
        <taxon>Thermomonosporaceae</taxon>
        <taxon>Actinocorallia</taxon>
    </lineage>
</organism>